<dbReference type="NCBIfam" id="TIGR01509">
    <property type="entry name" value="HAD-SF-IA-v3"/>
    <property type="match status" value="1"/>
</dbReference>
<reference evidence="1 2" key="1">
    <citation type="submission" date="2018-04" db="EMBL/GenBank/DDBJ databases">
        <title>Genomic Encyclopedia of Archaeal and Bacterial Type Strains, Phase II (KMG-II): from individual species to whole genera.</title>
        <authorList>
            <person name="Goeker M."/>
        </authorList>
    </citation>
    <scope>NUCLEOTIDE SEQUENCE [LARGE SCALE GENOMIC DNA]</scope>
    <source>
        <strain evidence="1 2">DSM 18806</strain>
    </source>
</reference>
<dbReference type="AlphaFoldDB" id="A0A2T5IIG0"/>
<dbReference type="SFLD" id="SFLDS00003">
    <property type="entry name" value="Haloacid_Dehalogenase"/>
    <property type="match status" value="1"/>
</dbReference>
<dbReference type="Gene3D" id="3.40.50.1000">
    <property type="entry name" value="HAD superfamily/HAD-like"/>
    <property type="match status" value="1"/>
</dbReference>
<dbReference type="InterPro" id="IPR023214">
    <property type="entry name" value="HAD_sf"/>
</dbReference>
<dbReference type="OrthoDB" id="9792518at2"/>
<dbReference type="NCBIfam" id="TIGR01549">
    <property type="entry name" value="HAD-SF-IA-v1"/>
    <property type="match status" value="1"/>
</dbReference>
<keyword evidence="1" id="KW-0378">Hydrolase</keyword>
<name>A0A2T5IIG0_9LACT</name>
<gene>
    <name evidence="1" type="ORF">C8U37_11322</name>
</gene>
<comment type="caution">
    <text evidence="1">The sequence shown here is derived from an EMBL/GenBank/DDBJ whole genome shotgun (WGS) entry which is preliminary data.</text>
</comment>
<dbReference type="InterPro" id="IPR023198">
    <property type="entry name" value="PGP-like_dom2"/>
</dbReference>
<dbReference type="InterPro" id="IPR036412">
    <property type="entry name" value="HAD-like_sf"/>
</dbReference>
<dbReference type="PRINTS" id="PR00413">
    <property type="entry name" value="HADHALOGNASE"/>
</dbReference>
<dbReference type="Pfam" id="PF13419">
    <property type="entry name" value="HAD_2"/>
    <property type="match status" value="1"/>
</dbReference>
<dbReference type="EMBL" id="QAOM01000013">
    <property type="protein sequence ID" value="PTQ83613.1"/>
    <property type="molecule type" value="Genomic_DNA"/>
</dbReference>
<proteinExistence type="predicted"/>
<dbReference type="RefSeq" id="WP_108033069.1">
    <property type="nucleotide sequence ID" value="NZ_QAOM01000013.1"/>
</dbReference>
<accession>A0A2T5IIG0</accession>
<evidence type="ECO:0000313" key="2">
    <source>
        <dbReference type="Proteomes" id="UP000244161"/>
    </source>
</evidence>
<keyword evidence="2" id="KW-1185">Reference proteome</keyword>
<dbReference type="Gene3D" id="1.10.150.240">
    <property type="entry name" value="Putative phosphatase, domain 2"/>
    <property type="match status" value="1"/>
</dbReference>
<dbReference type="InterPro" id="IPR006439">
    <property type="entry name" value="HAD-SF_hydro_IA"/>
</dbReference>
<dbReference type="InterPro" id="IPR041492">
    <property type="entry name" value="HAD_2"/>
</dbReference>
<evidence type="ECO:0000313" key="1">
    <source>
        <dbReference type="EMBL" id="PTQ83613.1"/>
    </source>
</evidence>
<dbReference type="PANTHER" id="PTHR18901">
    <property type="entry name" value="2-DEOXYGLUCOSE-6-PHOSPHATE PHOSPHATASE 2"/>
    <property type="match status" value="1"/>
</dbReference>
<dbReference type="SUPFAM" id="SSF56784">
    <property type="entry name" value="HAD-like"/>
    <property type="match status" value="1"/>
</dbReference>
<dbReference type="Proteomes" id="UP000244161">
    <property type="component" value="Unassembled WGS sequence"/>
</dbReference>
<dbReference type="CDD" id="cd07505">
    <property type="entry name" value="HAD_BPGM-like"/>
    <property type="match status" value="1"/>
</dbReference>
<protein>
    <submittedName>
        <fullName evidence="1">HAD superfamily hydrolase (TIGR01509 family)/HAD superfamily hydrolase (TIGR01549 family)</fullName>
    </submittedName>
</protein>
<sequence length="214" mass="24151">MMKLEAAIFDLDGTLLDSMPIWEGLGQNYLLQKKVQPAPGLQDTLNTMSLQQAAQHFREAYGLREDEETIIWEIQTLIADLYRYEVPLKAGAAEYLQTLQEQNVKMCIATATERKLAESALERLGIREYFSTILTSSEVKAGKDNPLIYHRAVEHLGAPLTKTIIFEDALHAIETATSAGFRVVGVYDESAAQDRERIEALTEQYIYSFSDWKG</sequence>
<dbReference type="PANTHER" id="PTHR18901:SF38">
    <property type="entry name" value="PSEUDOURIDINE-5'-PHOSPHATASE"/>
    <property type="match status" value="1"/>
</dbReference>
<organism evidence="1 2">
    <name type="scientific">Trichococcus patagoniensis</name>
    <dbReference type="NCBI Taxonomy" id="382641"/>
    <lineage>
        <taxon>Bacteria</taxon>
        <taxon>Bacillati</taxon>
        <taxon>Bacillota</taxon>
        <taxon>Bacilli</taxon>
        <taxon>Lactobacillales</taxon>
        <taxon>Carnobacteriaceae</taxon>
        <taxon>Trichococcus</taxon>
    </lineage>
</organism>
<dbReference type="SFLD" id="SFLDG01129">
    <property type="entry name" value="C1.5:_HAD__Beta-PGM__Phosphata"/>
    <property type="match status" value="1"/>
</dbReference>
<dbReference type="GO" id="GO:0016791">
    <property type="term" value="F:phosphatase activity"/>
    <property type="evidence" value="ECO:0007669"/>
    <property type="project" value="TreeGrafter"/>
</dbReference>